<dbReference type="GO" id="GO:1990281">
    <property type="term" value="C:efflux pump complex"/>
    <property type="evidence" value="ECO:0007669"/>
    <property type="project" value="TreeGrafter"/>
</dbReference>
<dbReference type="GO" id="GO:0015562">
    <property type="term" value="F:efflux transmembrane transporter activity"/>
    <property type="evidence" value="ECO:0007669"/>
    <property type="project" value="TreeGrafter"/>
</dbReference>
<dbReference type="NCBIfam" id="TIGR01730">
    <property type="entry name" value="RND_mfp"/>
    <property type="match status" value="1"/>
</dbReference>
<gene>
    <name evidence="3" type="ORF">RM544_03650</name>
</gene>
<feature type="coiled-coil region" evidence="2">
    <location>
        <begin position="157"/>
        <end position="184"/>
    </location>
</feature>
<comment type="similarity">
    <text evidence="1">Belongs to the membrane fusion protein (MFP) (TC 8.A.1) family.</text>
</comment>
<dbReference type="SUPFAM" id="SSF111369">
    <property type="entry name" value="HlyD-like secretion proteins"/>
    <property type="match status" value="1"/>
</dbReference>
<dbReference type="PANTHER" id="PTHR30469">
    <property type="entry name" value="MULTIDRUG RESISTANCE PROTEIN MDTA"/>
    <property type="match status" value="1"/>
</dbReference>
<protein>
    <submittedName>
        <fullName evidence="3">Efflux RND transporter periplasmic adaptor subunit</fullName>
    </submittedName>
</protein>
<comment type="caution">
    <text evidence="3">The sequence shown here is derived from an EMBL/GenBank/DDBJ whole genome shotgun (WGS) entry which is preliminary data.</text>
</comment>
<proteinExistence type="inferred from homology"/>
<dbReference type="InterPro" id="IPR006143">
    <property type="entry name" value="RND_pump_MFP"/>
</dbReference>
<evidence type="ECO:0000313" key="3">
    <source>
        <dbReference type="EMBL" id="MDT0581621.1"/>
    </source>
</evidence>
<dbReference type="Gene3D" id="2.40.420.20">
    <property type="match status" value="1"/>
</dbReference>
<dbReference type="Gene3D" id="2.40.50.100">
    <property type="match status" value="1"/>
</dbReference>
<dbReference type="Gene3D" id="1.10.287.470">
    <property type="entry name" value="Helix hairpin bin"/>
    <property type="match status" value="1"/>
</dbReference>
<dbReference type="PANTHER" id="PTHR30469:SF12">
    <property type="entry name" value="MULTIDRUG RESISTANCE PROTEIN MDTA"/>
    <property type="match status" value="1"/>
</dbReference>
<name>A0AAW8QX04_9ALTE</name>
<organism evidence="3 4">
    <name type="scientific">Brumicola blandensis</name>
    <dbReference type="NCBI Taxonomy" id="3075611"/>
    <lineage>
        <taxon>Bacteria</taxon>
        <taxon>Pseudomonadati</taxon>
        <taxon>Pseudomonadota</taxon>
        <taxon>Gammaproteobacteria</taxon>
        <taxon>Alteromonadales</taxon>
        <taxon>Alteromonadaceae</taxon>
        <taxon>Brumicola</taxon>
    </lineage>
</organism>
<keyword evidence="4" id="KW-1185">Reference proteome</keyword>
<dbReference type="AlphaFoldDB" id="A0AAW8QX04"/>
<dbReference type="Proteomes" id="UP001249020">
    <property type="component" value="Unassembled WGS sequence"/>
</dbReference>
<dbReference type="RefSeq" id="WP_311360400.1">
    <property type="nucleotide sequence ID" value="NZ_JAVRIE010000001.1"/>
</dbReference>
<reference evidence="3 4" key="1">
    <citation type="submission" date="2023-09" db="EMBL/GenBank/DDBJ databases">
        <authorList>
            <person name="Rey-Velasco X."/>
        </authorList>
    </citation>
    <scope>NUCLEOTIDE SEQUENCE [LARGE SCALE GENOMIC DNA]</scope>
    <source>
        <strain evidence="3 4">W409</strain>
    </source>
</reference>
<evidence type="ECO:0000256" key="1">
    <source>
        <dbReference type="ARBA" id="ARBA00009477"/>
    </source>
</evidence>
<evidence type="ECO:0000313" key="4">
    <source>
        <dbReference type="Proteomes" id="UP001249020"/>
    </source>
</evidence>
<evidence type="ECO:0000256" key="2">
    <source>
        <dbReference type="SAM" id="Coils"/>
    </source>
</evidence>
<sequence length="402" mass="43976">MSRTLKKAGIPMIIILLAIAVMFALASLKKQPEKEEVVTKDFLVDAKPIEFGTVDFLVYSQGSVQAKNKTMLSTQVSGRVASIADNFVEGGFFAKGDVLVELEDADYRTDLLLAEAELARAQASLDEEKARGMVAAEEWRSFNQGTPPELGLRKPQLAREQATVKAAEAGLQRAKRNLERTKIRAPYDGLVKTRNVDLGQFVTLGSQLGEVFSTAIGEVRLPLTDDDVAFLDDLSDTNPKVILSTDIAGKTVQWTGALVRDEAILDGKSRVIYGVVEVVDPYLLRSEAASNAQPLRFGRFVSAQISGISSPNIVVLPRNVLRLDGTVLTVDENKEIKINFVTVQRTDEDFVYISDGLNPEHQVVMSAVPNPYNGMPVRFLGDEDKEPSANEIPANNNAIEVK</sequence>
<accession>A0AAW8QX04</accession>
<keyword evidence="2" id="KW-0175">Coiled coil</keyword>
<dbReference type="EMBL" id="JAVRIE010000001">
    <property type="protein sequence ID" value="MDT0581621.1"/>
    <property type="molecule type" value="Genomic_DNA"/>
</dbReference>